<reference evidence="3" key="1">
    <citation type="journal article" date="2015" name="Nat. Commun.">
        <title>The Lingula genome provides insights into brachiopod evolution and the origin of phosphate biomineralization.</title>
        <authorList>
            <person name="Luo Y.J."/>
            <person name="Takeuchi T."/>
            <person name="Koyanagi R."/>
            <person name="Yamada L."/>
            <person name="Kanda M."/>
            <person name="Khalturina M."/>
            <person name="Fujie M."/>
            <person name="Yamasaki S.I."/>
            <person name="Endo K."/>
            <person name="Satoh N."/>
        </authorList>
    </citation>
    <scope>NUCLEOTIDE SEQUENCE</scope>
</reference>
<accession>A0A1S3H730</accession>
<evidence type="ECO:0000256" key="1">
    <source>
        <dbReference type="SAM" id="MobiDB-lite"/>
    </source>
</evidence>
<protein>
    <submittedName>
        <fullName evidence="3">Uncharacterized protein LOC106152659</fullName>
    </submittedName>
</protein>
<feature type="compositionally biased region" description="Polar residues" evidence="1">
    <location>
        <begin position="529"/>
        <end position="540"/>
    </location>
</feature>
<dbReference type="AlphaFoldDB" id="A0A1S3H730"/>
<feature type="region of interest" description="Disordered" evidence="1">
    <location>
        <begin position="511"/>
        <end position="671"/>
    </location>
</feature>
<sequence>MYCLPPIKYESNTEGQTLEINLNISGGVTGDNCPNEYLNHKRLLTEPREGHPWFMRTTTRRRTGISRPLFSTDLDEEITENKSPPSNRIGETTRAGNKTYTNRRWNVSHFKSVALSVYHDAIQIITDVKCKIHDHFAIFEDNFHGLLIDCYDKVQTKKAVIDRGWNVSHFKSVALSVYHDAIQIITDVKWKIHDHFAIFGDNFHGLLIDCYDKVQTKKAVIAHKFLEAIEGSKKSAERAFRSFKDGLVEHIDNGIARVRLYFVPESPVERKCKGYSNWYAKSACTLLFQAAEYPPQLVSTLAEGYDRFFEVTIRLFVRETHKDKVCKGYDTVPFLRKVCETGFDVASTANEILENAQEFLSKCIAQPALDFTQTVIASITDCVWKVKEGFARACHNGMNLGNKITTYLYQGLDVEAAKALLYSVLKKAAYKVHDVYVRLPRFNGDPIHDGLVVVAWVVCALAQGLVVYWARRKISLDNNVRKARQMRVRFSHPTSSEDYYDRIARLIREQEEEEDAECGEAALPDETESLQNVNVTSGITDNDDKDGANPVDDLGNDSGVWADMSLGQIEEEEEETLTVSAPSMAQEESRAMKEKQSRLPSKPEDNAPLLDLEDETDVENKEVQFEDTQDKEQNTPGNAYGEELQSPTDAVKDSGGEFQKSAASAIIQEPQ</sequence>
<feature type="compositionally biased region" description="Acidic residues" evidence="1">
    <location>
        <begin position="511"/>
        <end position="528"/>
    </location>
</feature>
<gene>
    <name evidence="3" type="primary">LOC106152659</name>
</gene>
<feature type="compositionally biased region" description="Basic and acidic residues" evidence="1">
    <location>
        <begin position="587"/>
        <end position="605"/>
    </location>
</feature>
<feature type="non-terminal residue" evidence="3">
    <location>
        <position position="671"/>
    </location>
</feature>
<dbReference type="Proteomes" id="UP000085678">
    <property type="component" value="Unplaced"/>
</dbReference>
<name>A0A1S3H730_LINAN</name>
<organism evidence="2 3">
    <name type="scientific">Lingula anatina</name>
    <name type="common">Brachiopod</name>
    <name type="synonym">Lingula unguis</name>
    <dbReference type="NCBI Taxonomy" id="7574"/>
    <lineage>
        <taxon>Eukaryota</taxon>
        <taxon>Metazoa</taxon>
        <taxon>Spiralia</taxon>
        <taxon>Lophotrochozoa</taxon>
        <taxon>Brachiopoda</taxon>
        <taxon>Linguliformea</taxon>
        <taxon>Lingulata</taxon>
        <taxon>Lingulida</taxon>
        <taxon>Linguloidea</taxon>
        <taxon>Lingulidae</taxon>
        <taxon>Lingula</taxon>
    </lineage>
</organism>
<dbReference type="KEGG" id="lak:106152659"/>
<proteinExistence type="predicted"/>
<reference evidence="3" key="2">
    <citation type="submission" date="2025-08" db="UniProtKB">
        <authorList>
            <consortium name="RefSeq"/>
        </authorList>
    </citation>
    <scope>IDENTIFICATION</scope>
</reference>
<evidence type="ECO:0000313" key="3">
    <source>
        <dbReference type="RefSeq" id="XP_013381787.1"/>
    </source>
</evidence>
<dbReference type="RefSeq" id="XP_013381787.1">
    <property type="nucleotide sequence ID" value="XM_013526333.1"/>
</dbReference>
<dbReference type="GeneID" id="106152659"/>
<dbReference type="InParanoid" id="A0A1S3H730"/>
<keyword evidence="2" id="KW-1185">Reference proteome</keyword>
<evidence type="ECO:0000313" key="2">
    <source>
        <dbReference type="Proteomes" id="UP000085678"/>
    </source>
</evidence>
<feature type="compositionally biased region" description="Basic and acidic residues" evidence="1">
    <location>
        <begin position="618"/>
        <end position="633"/>
    </location>
</feature>